<evidence type="ECO:0000256" key="1">
    <source>
        <dbReference type="SAM" id="MobiDB-lite"/>
    </source>
</evidence>
<dbReference type="EMBL" id="DAKRPA010000033">
    <property type="protein sequence ID" value="DBA02300.1"/>
    <property type="molecule type" value="Genomic_DNA"/>
</dbReference>
<feature type="transmembrane region" description="Helical" evidence="2">
    <location>
        <begin position="30"/>
        <end position="55"/>
    </location>
</feature>
<feature type="region of interest" description="Disordered" evidence="1">
    <location>
        <begin position="1"/>
        <end position="23"/>
    </location>
</feature>
<keyword evidence="2" id="KW-1133">Transmembrane helix</keyword>
<name>A0AAV2ZCG8_9STRA</name>
<dbReference type="Proteomes" id="UP001146120">
    <property type="component" value="Unassembled WGS sequence"/>
</dbReference>
<sequence length="119" mass="12879">MSTDVRDDKQSARKCALRGRTKGNQRRKSLLTLATSSLVSVWGALAVVVLAWLAFQHGLVPAKMSASPSVEVTNEPKVANAASSEKTTEKFIKWFTSHGGVIHNIGLQDFPGMGKGEFH</sequence>
<evidence type="ECO:0000256" key="2">
    <source>
        <dbReference type="SAM" id="Phobius"/>
    </source>
</evidence>
<keyword evidence="2" id="KW-0472">Membrane</keyword>
<proteinExistence type="predicted"/>
<feature type="compositionally biased region" description="Basic and acidic residues" evidence="1">
    <location>
        <begin position="1"/>
        <end position="11"/>
    </location>
</feature>
<keyword evidence="2" id="KW-0812">Transmembrane</keyword>
<gene>
    <name evidence="3" type="ORF">N0F65_006175</name>
</gene>
<keyword evidence="4" id="KW-1185">Reference proteome</keyword>
<reference evidence="3" key="1">
    <citation type="submission" date="2022-11" db="EMBL/GenBank/DDBJ databases">
        <authorList>
            <person name="Morgan W.R."/>
            <person name="Tartar A."/>
        </authorList>
    </citation>
    <scope>NUCLEOTIDE SEQUENCE</scope>
    <source>
        <strain evidence="3">ARSEF 373</strain>
    </source>
</reference>
<evidence type="ECO:0000313" key="3">
    <source>
        <dbReference type="EMBL" id="DBA02300.1"/>
    </source>
</evidence>
<organism evidence="3 4">
    <name type="scientific">Lagenidium giganteum</name>
    <dbReference type="NCBI Taxonomy" id="4803"/>
    <lineage>
        <taxon>Eukaryota</taxon>
        <taxon>Sar</taxon>
        <taxon>Stramenopiles</taxon>
        <taxon>Oomycota</taxon>
        <taxon>Peronosporomycetes</taxon>
        <taxon>Pythiales</taxon>
        <taxon>Pythiaceae</taxon>
    </lineage>
</organism>
<accession>A0AAV2ZCG8</accession>
<evidence type="ECO:0000313" key="4">
    <source>
        <dbReference type="Proteomes" id="UP001146120"/>
    </source>
</evidence>
<dbReference type="AlphaFoldDB" id="A0AAV2ZCG8"/>
<comment type="caution">
    <text evidence="3">The sequence shown here is derived from an EMBL/GenBank/DDBJ whole genome shotgun (WGS) entry which is preliminary data.</text>
</comment>
<reference evidence="3" key="2">
    <citation type="journal article" date="2023" name="Microbiol Resour">
        <title>Decontamination and Annotation of the Draft Genome Sequence of the Oomycete Lagenidium giganteum ARSEF 373.</title>
        <authorList>
            <person name="Morgan W.R."/>
            <person name="Tartar A."/>
        </authorList>
    </citation>
    <scope>NUCLEOTIDE SEQUENCE</scope>
    <source>
        <strain evidence="3">ARSEF 373</strain>
    </source>
</reference>
<protein>
    <submittedName>
        <fullName evidence="3">Uncharacterized protein</fullName>
    </submittedName>
</protein>